<accession>A0A3S5FFZ2</accession>
<dbReference type="GO" id="GO:0016567">
    <property type="term" value="P:protein ubiquitination"/>
    <property type="evidence" value="ECO:0007669"/>
    <property type="project" value="TreeGrafter"/>
</dbReference>
<evidence type="ECO:0000313" key="3">
    <source>
        <dbReference type="EMBL" id="VEL34885.1"/>
    </source>
</evidence>
<comment type="similarity">
    <text evidence="1">Belongs to the WD repeat EIPR1 family.</text>
</comment>
<evidence type="ECO:0000256" key="2">
    <source>
        <dbReference type="SAM" id="MobiDB-lite"/>
    </source>
</evidence>
<dbReference type="Proteomes" id="UP000784294">
    <property type="component" value="Unassembled WGS sequence"/>
</dbReference>
<dbReference type="PANTHER" id="PTHR14205:SF15">
    <property type="entry name" value="EARP AND GARP COMPLEX-INTERACTING PROTEIN 1"/>
    <property type="match status" value="1"/>
</dbReference>
<evidence type="ECO:0008006" key="5">
    <source>
        <dbReference type="Google" id="ProtNLM"/>
    </source>
</evidence>
<dbReference type="InterPro" id="IPR001680">
    <property type="entry name" value="WD40_rpt"/>
</dbReference>
<evidence type="ECO:0000256" key="1">
    <source>
        <dbReference type="ARBA" id="ARBA00005672"/>
    </source>
</evidence>
<comment type="caution">
    <text evidence="3">The sequence shown here is derived from an EMBL/GenBank/DDBJ whole genome shotgun (WGS) entry which is preliminary data.</text>
</comment>
<proteinExistence type="inferred from homology"/>
<reference evidence="3" key="1">
    <citation type="submission" date="2018-11" db="EMBL/GenBank/DDBJ databases">
        <authorList>
            <consortium name="Pathogen Informatics"/>
        </authorList>
    </citation>
    <scope>NUCLEOTIDE SEQUENCE</scope>
</reference>
<dbReference type="InterPro" id="IPR036322">
    <property type="entry name" value="WD40_repeat_dom_sf"/>
</dbReference>
<organism evidence="3 4">
    <name type="scientific">Protopolystoma xenopodis</name>
    <dbReference type="NCBI Taxonomy" id="117903"/>
    <lineage>
        <taxon>Eukaryota</taxon>
        <taxon>Metazoa</taxon>
        <taxon>Spiralia</taxon>
        <taxon>Lophotrochozoa</taxon>
        <taxon>Platyhelminthes</taxon>
        <taxon>Monogenea</taxon>
        <taxon>Polyopisthocotylea</taxon>
        <taxon>Polystomatidea</taxon>
        <taxon>Polystomatidae</taxon>
        <taxon>Protopolystoma</taxon>
    </lineage>
</organism>
<feature type="compositionally biased region" description="Polar residues" evidence="2">
    <location>
        <begin position="50"/>
        <end position="59"/>
    </location>
</feature>
<dbReference type="AlphaFoldDB" id="A0A3S5FFZ2"/>
<dbReference type="SUPFAM" id="SSF50978">
    <property type="entry name" value="WD40 repeat-like"/>
    <property type="match status" value="1"/>
</dbReference>
<name>A0A3S5FFZ2_9PLAT</name>
<dbReference type="OrthoDB" id="196957at2759"/>
<dbReference type="Pfam" id="PF00400">
    <property type="entry name" value="WD40"/>
    <property type="match status" value="2"/>
</dbReference>
<feature type="region of interest" description="Disordered" evidence="2">
    <location>
        <begin position="50"/>
        <end position="73"/>
    </location>
</feature>
<dbReference type="EMBL" id="CAAALY010248621">
    <property type="protein sequence ID" value="VEL34885.1"/>
    <property type="molecule type" value="Genomic_DNA"/>
</dbReference>
<protein>
    <recommendedName>
        <fullName evidence="5">Protein TSSC1</fullName>
    </recommendedName>
</protein>
<dbReference type="InterPro" id="IPR015943">
    <property type="entry name" value="WD40/YVTN_repeat-like_dom_sf"/>
</dbReference>
<keyword evidence="4" id="KW-1185">Reference proteome</keyword>
<dbReference type="Gene3D" id="2.130.10.10">
    <property type="entry name" value="YVTN repeat-like/Quinoprotein amine dehydrogenase"/>
    <property type="match status" value="1"/>
</dbReference>
<evidence type="ECO:0000313" key="4">
    <source>
        <dbReference type="Proteomes" id="UP000784294"/>
    </source>
</evidence>
<dbReference type="InterPro" id="IPR040323">
    <property type="entry name" value="EIPR1"/>
</dbReference>
<sequence length="134" mass="14888">MSVWSIRYHPTRDQLLLSAGSDSRVCLYALPSYSSDAIKHVFPPVTGPSITASTTNESDSVAAKCEPPDNHQNEHLKLRDGVISRLEQHEESVYAADWSPVDAWFFASVSYDGNLIVNRVPDEVKLNLLLSDDD</sequence>
<dbReference type="PANTHER" id="PTHR14205">
    <property type="entry name" value="WD-REPEAT PROTEIN"/>
    <property type="match status" value="1"/>
</dbReference>
<gene>
    <name evidence="3" type="ORF">PXEA_LOCUS28325</name>
</gene>